<evidence type="ECO:0000256" key="13">
    <source>
        <dbReference type="SAM" id="Phobius"/>
    </source>
</evidence>
<reference evidence="15 16" key="1">
    <citation type="submission" date="2016-10" db="EMBL/GenBank/DDBJ databases">
        <authorList>
            <person name="de Groot N.N."/>
        </authorList>
    </citation>
    <scope>NUCLEOTIDE SEQUENCE [LARGE SCALE GENOMIC DNA]</scope>
    <source>
        <strain evidence="15 16">DSM 15283</strain>
    </source>
</reference>
<dbReference type="Pfam" id="PF01292">
    <property type="entry name" value="Ni_hydr_CYTB"/>
    <property type="match status" value="1"/>
</dbReference>
<keyword evidence="7" id="KW-0479">Metal-binding</keyword>
<evidence type="ECO:0000256" key="4">
    <source>
        <dbReference type="ARBA" id="ARBA00022475"/>
    </source>
</evidence>
<dbReference type="PANTHER" id="PTHR30529">
    <property type="entry name" value="CYTOCHROME B561"/>
    <property type="match status" value="1"/>
</dbReference>
<dbReference type="GO" id="GO:0022904">
    <property type="term" value="P:respiratory electron transport chain"/>
    <property type="evidence" value="ECO:0007669"/>
    <property type="project" value="InterPro"/>
</dbReference>
<accession>A0A1I4PEN9</accession>
<feature type="transmembrane region" description="Helical" evidence="13">
    <location>
        <begin position="14"/>
        <end position="34"/>
    </location>
</feature>
<name>A0A1I4PEN9_9RHOB</name>
<evidence type="ECO:0000256" key="2">
    <source>
        <dbReference type="ARBA" id="ARBA00004651"/>
    </source>
</evidence>
<comment type="subcellular location">
    <subcellularLocation>
        <location evidence="2">Cell membrane</location>
        <topology evidence="2">Multi-pass membrane protein</topology>
    </subcellularLocation>
</comment>
<comment type="cofactor">
    <cofactor evidence="1">
        <name>heme b</name>
        <dbReference type="ChEBI" id="CHEBI:60344"/>
    </cofactor>
</comment>
<keyword evidence="16" id="KW-1185">Reference proteome</keyword>
<keyword evidence="8" id="KW-0249">Electron transport</keyword>
<dbReference type="GO" id="GO:0046872">
    <property type="term" value="F:metal ion binding"/>
    <property type="evidence" value="ECO:0007669"/>
    <property type="project" value="UniProtKB-KW"/>
</dbReference>
<dbReference type="Gene3D" id="1.20.950.20">
    <property type="entry name" value="Transmembrane di-heme cytochromes, Chain C"/>
    <property type="match status" value="1"/>
</dbReference>
<evidence type="ECO:0000256" key="3">
    <source>
        <dbReference type="ARBA" id="ARBA00022448"/>
    </source>
</evidence>
<dbReference type="Proteomes" id="UP000199144">
    <property type="component" value="Unassembled WGS sequence"/>
</dbReference>
<evidence type="ECO:0000256" key="5">
    <source>
        <dbReference type="ARBA" id="ARBA00022617"/>
    </source>
</evidence>
<sequence>MSLSAQVYDRVSRINHWGVALLMIAMLIMGIYVFKIMPDGPDKGAMVGLHKSFGLLILMLGSWRVAWRLRQGFLPSLHGGWQARLAHLIHWLLLVGIVVMPVSGLLMSYFGGRETGFFGLFTFPAGPKIGLLNEIGHIAHGLFAMLMIAAVLLHVLGAVKHALMDRDSTMARMTGRI</sequence>
<gene>
    <name evidence="15" type="ORF">SAMN04488042_105204</name>
</gene>
<keyword evidence="11 13" id="KW-0472">Membrane</keyword>
<dbReference type="InterPro" id="IPR016174">
    <property type="entry name" value="Di-haem_cyt_TM"/>
</dbReference>
<evidence type="ECO:0000259" key="14">
    <source>
        <dbReference type="Pfam" id="PF01292"/>
    </source>
</evidence>
<dbReference type="RefSeq" id="WP_165610080.1">
    <property type="nucleotide sequence ID" value="NZ_FOTQ01000005.1"/>
</dbReference>
<dbReference type="GO" id="GO:0005886">
    <property type="term" value="C:plasma membrane"/>
    <property type="evidence" value="ECO:0007669"/>
    <property type="project" value="UniProtKB-SubCell"/>
</dbReference>
<evidence type="ECO:0000256" key="9">
    <source>
        <dbReference type="ARBA" id="ARBA00022989"/>
    </source>
</evidence>
<evidence type="ECO:0000256" key="6">
    <source>
        <dbReference type="ARBA" id="ARBA00022692"/>
    </source>
</evidence>
<feature type="transmembrane region" description="Helical" evidence="13">
    <location>
        <begin position="46"/>
        <end position="67"/>
    </location>
</feature>
<feature type="domain" description="Cytochrome b561 bacterial/Ni-hydrogenase" evidence="14">
    <location>
        <begin position="7"/>
        <end position="175"/>
    </location>
</feature>
<evidence type="ECO:0000256" key="12">
    <source>
        <dbReference type="ARBA" id="ARBA00037975"/>
    </source>
</evidence>
<feature type="transmembrane region" description="Helical" evidence="13">
    <location>
        <begin position="138"/>
        <end position="163"/>
    </location>
</feature>
<dbReference type="InterPro" id="IPR052168">
    <property type="entry name" value="Cytochrome_b561_oxidase"/>
</dbReference>
<comment type="similarity">
    <text evidence="12">Belongs to the cytochrome b561 family.</text>
</comment>
<evidence type="ECO:0000256" key="1">
    <source>
        <dbReference type="ARBA" id="ARBA00001970"/>
    </source>
</evidence>
<feature type="transmembrane region" description="Helical" evidence="13">
    <location>
        <begin position="88"/>
        <end position="110"/>
    </location>
</feature>
<keyword evidence="9 13" id="KW-1133">Transmembrane helix</keyword>
<evidence type="ECO:0000256" key="10">
    <source>
        <dbReference type="ARBA" id="ARBA00023004"/>
    </source>
</evidence>
<dbReference type="InterPro" id="IPR011577">
    <property type="entry name" value="Cyt_b561_bac/Ni-Hgenase"/>
</dbReference>
<keyword evidence="4" id="KW-1003">Cell membrane</keyword>
<protein>
    <submittedName>
        <fullName evidence="15">Cytochrome b561</fullName>
    </submittedName>
</protein>
<dbReference type="GO" id="GO:0009055">
    <property type="term" value="F:electron transfer activity"/>
    <property type="evidence" value="ECO:0007669"/>
    <property type="project" value="InterPro"/>
</dbReference>
<keyword evidence="10" id="KW-0408">Iron</keyword>
<dbReference type="EMBL" id="FOTQ01000005">
    <property type="protein sequence ID" value="SFM26147.1"/>
    <property type="molecule type" value="Genomic_DNA"/>
</dbReference>
<keyword evidence="6 13" id="KW-0812">Transmembrane</keyword>
<organism evidence="15 16">
    <name type="scientific">Shimia aestuarii</name>
    <dbReference type="NCBI Taxonomy" id="254406"/>
    <lineage>
        <taxon>Bacteria</taxon>
        <taxon>Pseudomonadati</taxon>
        <taxon>Pseudomonadota</taxon>
        <taxon>Alphaproteobacteria</taxon>
        <taxon>Rhodobacterales</taxon>
        <taxon>Roseobacteraceae</taxon>
    </lineage>
</organism>
<proteinExistence type="inferred from homology"/>
<keyword evidence="5" id="KW-0349">Heme</keyword>
<dbReference type="GO" id="GO:0020037">
    <property type="term" value="F:heme binding"/>
    <property type="evidence" value="ECO:0007669"/>
    <property type="project" value="TreeGrafter"/>
</dbReference>
<evidence type="ECO:0000313" key="15">
    <source>
        <dbReference type="EMBL" id="SFM26147.1"/>
    </source>
</evidence>
<evidence type="ECO:0000256" key="8">
    <source>
        <dbReference type="ARBA" id="ARBA00022982"/>
    </source>
</evidence>
<keyword evidence="3" id="KW-0813">Transport</keyword>
<evidence type="ECO:0000256" key="11">
    <source>
        <dbReference type="ARBA" id="ARBA00023136"/>
    </source>
</evidence>
<dbReference type="PANTHER" id="PTHR30529:SF7">
    <property type="entry name" value="CYTOCHROME B561 BACTERIAL_NI-HYDROGENASE DOMAIN-CONTAINING PROTEIN"/>
    <property type="match status" value="1"/>
</dbReference>
<evidence type="ECO:0000256" key="7">
    <source>
        <dbReference type="ARBA" id="ARBA00022723"/>
    </source>
</evidence>
<dbReference type="AlphaFoldDB" id="A0A1I4PEN9"/>
<evidence type="ECO:0000313" key="16">
    <source>
        <dbReference type="Proteomes" id="UP000199144"/>
    </source>
</evidence>
<dbReference type="SUPFAM" id="SSF81342">
    <property type="entry name" value="Transmembrane di-heme cytochromes"/>
    <property type="match status" value="1"/>
</dbReference>
<dbReference type="STRING" id="254406.SAMN04488042_105204"/>